<gene>
    <name evidence="2" type="ORF">CALVIDRAFT_207263</name>
</gene>
<dbReference type="SUPFAM" id="SSF56784">
    <property type="entry name" value="HAD-like"/>
    <property type="match status" value="1"/>
</dbReference>
<dbReference type="GO" id="GO:0008253">
    <property type="term" value="F:5'-nucleotidase activity"/>
    <property type="evidence" value="ECO:0007669"/>
    <property type="project" value="InterPro"/>
</dbReference>
<dbReference type="InterPro" id="IPR010708">
    <property type="entry name" value="5'(3')-deoxyribonucleotidase"/>
</dbReference>
<accession>A0A167R8P1</accession>
<dbReference type="GO" id="GO:0009264">
    <property type="term" value="P:deoxyribonucleotide catabolic process"/>
    <property type="evidence" value="ECO:0007669"/>
    <property type="project" value="InterPro"/>
</dbReference>
<dbReference type="PANTHER" id="PTHR35134:SF2">
    <property type="entry name" value="NUCLEOTIDASE YQFW-RELATED"/>
    <property type="match status" value="1"/>
</dbReference>
<feature type="active site" description="Nucleophile" evidence="1">
    <location>
        <position position="11"/>
    </location>
</feature>
<dbReference type="Proteomes" id="UP000076738">
    <property type="component" value="Unassembled WGS sequence"/>
</dbReference>
<evidence type="ECO:0008006" key="4">
    <source>
        <dbReference type="Google" id="ProtNLM"/>
    </source>
</evidence>
<dbReference type="Gene3D" id="3.40.50.1000">
    <property type="entry name" value="HAD superfamily/HAD-like"/>
    <property type="match status" value="1"/>
</dbReference>
<dbReference type="InterPro" id="IPR052419">
    <property type="entry name" value="5_3-deoxyribonucleotidase-like"/>
</dbReference>
<keyword evidence="3" id="KW-1185">Reference proteome</keyword>
<evidence type="ECO:0000256" key="1">
    <source>
        <dbReference type="PIRSR" id="PIRSR610708-1"/>
    </source>
</evidence>
<dbReference type="InterPro" id="IPR036412">
    <property type="entry name" value="HAD-like_sf"/>
</dbReference>
<dbReference type="CDD" id="cd01427">
    <property type="entry name" value="HAD_like"/>
    <property type="match status" value="1"/>
</dbReference>
<dbReference type="InterPro" id="IPR023214">
    <property type="entry name" value="HAD_sf"/>
</dbReference>
<dbReference type="OrthoDB" id="37659at2759"/>
<dbReference type="Pfam" id="PF06941">
    <property type="entry name" value="NT5C"/>
    <property type="match status" value="1"/>
</dbReference>
<feature type="active site" description="Proton donor" evidence="1">
    <location>
        <position position="13"/>
    </location>
</feature>
<evidence type="ECO:0000313" key="2">
    <source>
        <dbReference type="EMBL" id="KZP00670.1"/>
    </source>
</evidence>
<reference evidence="2 3" key="1">
    <citation type="journal article" date="2016" name="Mol. Biol. Evol.">
        <title>Comparative Genomics of Early-Diverging Mushroom-Forming Fungi Provides Insights into the Origins of Lignocellulose Decay Capabilities.</title>
        <authorList>
            <person name="Nagy L.G."/>
            <person name="Riley R."/>
            <person name="Tritt A."/>
            <person name="Adam C."/>
            <person name="Daum C."/>
            <person name="Floudas D."/>
            <person name="Sun H."/>
            <person name="Yadav J.S."/>
            <person name="Pangilinan J."/>
            <person name="Larsson K.H."/>
            <person name="Matsuura K."/>
            <person name="Barry K."/>
            <person name="Labutti K."/>
            <person name="Kuo R."/>
            <person name="Ohm R.A."/>
            <person name="Bhattacharya S.S."/>
            <person name="Shirouzu T."/>
            <person name="Yoshinaga Y."/>
            <person name="Martin F.M."/>
            <person name="Grigoriev I.V."/>
            <person name="Hibbett D.S."/>
        </authorList>
    </citation>
    <scope>NUCLEOTIDE SEQUENCE [LARGE SCALE GENOMIC DNA]</scope>
    <source>
        <strain evidence="2 3">TUFC12733</strain>
    </source>
</reference>
<organism evidence="2 3">
    <name type="scientific">Calocera viscosa (strain TUFC12733)</name>
    <dbReference type="NCBI Taxonomy" id="1330018"/>
    <lineage>
        <taxon>Eukaryota</taxon>
        <taxon>Fungi</taxon>
        <taxon>Dikarya</taxon>
        <taxon>Basidiomycota</taxon>
        <taxon>Agaricomycotina</taxon>
        <taxon>Dacrymycetes</taxon>
        <taxon>Dacrymycetales</taxon>
        <taxon>Dacrymycetaceae</taxon>
        <taxon>Calocera</taxon>
    </lineage>
</organism>
<sequence>MATNPPILAVDLDDTVCSTNITAVQWHNDTHGTDLIIDDLIYYHYWKTREWGTAEETMTKVRTYYHTPHFLERKPVPGAVESLRRLKQDGYRLVVVTSRGDDLKAETESWVAKHCPDVFDNIHYTGEFLKMQEDENGNIIKTFKTKAEVRVYDSL</sequence>
<proteinExistence type="predicted"/>
<protein>
    <recommendedName>
        <fullName evidence="4">HAD-like protein</fullName>
    </recommendedName>
</protein>
<dbReference type="PANTHER" id="PTHR35134">
    <property type="entry name" value="NUCLEOTIDASE YQFW-RELATED"/>
    <property type="match status" value="1"/>
</dbReference>
<evidence type="ECO:0000313" key="3">
    <source>
        <dbReference type="Proteomes" id="UP000076738"/>
    </source>
</evidence>
<dbReference type="EMBL" id="KV417268">
    <property type="protein sequence ID" value="KZP00670.1"/>
    <property type="molecule type" value="Genomic_DNA"/>
</dbReference>
<dbReference type="AlphaFoldDB" id="A0A167R8P1"/>
<dbReference type="STRING" id="1330018.A0A167R8P1"/>
<name>A0A167R8P1_CALVF</name>